<feature type="domain" description="MD-2-related lipid-recognition" evidence="9">
    <location>
        <begin position="21"/>
        <end position="142"/>
    </location>
</feature>
<comment type="function">
    <text evidence="1">Catalyzes the intermembrane transfer of phosphatidylglycerol and phosphatidylinositol.</text>
</comment>
<name>A0A9P6RR22_9FUNG</name>
<comment type="similarity">
    <text evidence="2">Belongs to the NPC2 family.</text>
</comment>
<dbReference type="Pfam" id="PF02221">
    <property type="entry name" value="E1_DerP2_DerF2"/>
    <property type="match status" value="1"/>
</dbReference>
<dbReference type="InterPro" id="IPR039670">
    <property type="entry name" value="NPC2-like"/>
</dbReference>
<sequence>MKFFTAVIAAVALASSASAAFSSCGSSTDEFHLSSVTYLPNPPKVGKDVCITLNGALTTAVTQGASIHVTATFLGINVYDSTADLCTGLANSTTPCPIATTVTSVTDCVSVPSNVPAGISLTLKAVVTNADAKRLFCISGPLTFSN</sequence>
<gene>
    <name evidence="10" type="primary">NPC2_1</name>
    <name evidence="10" type="ORF">BGZ99_009052</name>
</gene>
<feature type="signal peptide" evidence="8">
    <location>
        <begin position="1"/>
        <end position="19"/>
    </location>
</feature>
<dbReference type="EMBL" id="JAAAIP010000074">
    <property type="protein sequence ID" value="KAG0326753.1"/>
    <property type="molecule type" value="Genomic_DNA"/>
</dbReference>
<dbReference type="InterPro" id="IPR014756">
    <property type="entry name" value="Ig_E-set"/>
</dbReference>
<protein>
    <recommendedName>
        <fullName evidence="4">Phosphatidylglycerol/phosphatidylinositol transfer protein</fullName>
    </recommendedName>
</protein>
<evidence type="ECO:0000256" key="3">
    <source>
        <dbReference type="ARBA" id="ARBA00011245"/>
    </source>
</evidence>
<dbReference type="PROSITE" id="PS51257">
    <property type="entry name" value="PROKAR_LIPOPROTEIN"/>
    <property type="match status" value="1"/>
</dbReference>
<dbReference type="OrthoDB" id="6409159at2759"/>
<keyword evidence="5" id="KW-0813">Transport</keyword>
<dbReference type="PANTHER" id="PTHR11306">
    <property type="entry name" value="NIEMANN PICK TYPE C2 PROTEIN NPC2-RELATED"/>
    <property type="match status" value="1"/>
</dbReference>
<comment type="subunit">
    <text evidence="3">Monomer.</text>
</comment>
<evidence type="ECO:0000313" key="11">
    <source>
        <dbReference type="Proteomes" id="UP000738325"/>
    </source>
</evidence>
<dbReference type="GO" id="GO:0015918">
    <property type="term" value="P:sterol transport"/>
    <property type="evidence" value="ECO:0007669"/>
    <property type="project" value="InterPro"/>
</dbReference>
<dbReference type="InterPro" id="IPR003172">
    <property type="entry name" value="ML_dom"/>
</dbReference>
<feature type="chain" id="PRO_5040163721" description="Phosphatidylglycerol/phosphatidylinositol transfer protein" evidence="8">
    <location>
        <begin position="20"/>
        <end position="146"/>
    </location>
</feature>
<evidence type="ECO:0000256" key="4">
    <source>
        <dbReference type="ARBA" id="ARBA00016056"/>
    </source>
</evidence>
<dbReference type="Gene3D" id="2.60.40.770">
    <property type="match status" value="1"/>
</dbReference>
<organism evidence="10 11">
    <name type="scientific">Dissophora globulifera</name>
    <dbReference type="NCBI Taxonomy" id="979702"/>
    <lineage>
        <taxon>Eukaryota</taxon>
        <taxon>Fungi</taxon>
        <taxon>Fungi incertae sedis</taxon>
        <taxon>Mucoromycota</taxon>
        <taxon>Mortierellomycotina</taxon>
        <taxon>Mortierellomycetes</taxon>
        <taxon>Mortierellales</taxon>
        <taxon>Mortierellaceae</taxon>
        <taxon>Dissophora</taxon>
    </lineage>
</organism>
<dbReference type="SMART" id="SM00737">
    <property type="entry name" value="ML"/>
    <property type="match status" value="1"/>
</dbReference>
<keyword evidence="7" id="KW-0445">Lipid transport</keyword>
<evidence type="ECO:0000256" key="6">
    <source>
        <dbReference type="ARBA" id="ARBA00022729"/>
    </source>
</evidence>
<evidence type="ECO:0000256" key="1">
    <source>
        <dbReference type="ARBA" id="ARBA00002053"/>
    </source>
</evidence>
<dbReference type="GO" id="GO:0032934">
    <property type="term" value="F:sterol binding"/>
    <property type="evidence" value="ECO:0007669"/>
    <property type="project" value="InterPro"/>
</dbReference>
<accession>A0A9P6RR22</accession>
<reference evidence="10" key="1">
    <citation type="journal article" date="2020" name="Fungal Divers.">
        <title>Resolving the Mortierellaceae phylogeny through synthesis of multi-gene phylogenetics and phylogenomics.</title>
        <authorList>
            <person name="Vandepol N."/>
            <person name="Liber J."/>
            <person name="Desiro A."/>
            <person name="Na H."/>
            <person name="Kennedy M."/>
            <person name="Barry K."/>
            <person name="Grigoriev I.V."/>
            <person name="Miller A.N."/>
            <person name="O'Donnell K."/>
            <person name="Stajich J.E."/>
            <person name="Bonito G."/>
        </authorList>
    </citation>
    <scope>NUCLEOTIDE SEQUENCE</scope>
    <source>
        <strain evidence="10">REB-010B</strain>
    </source>
</reference>
<comment type="caution">
    <text evidence="10">The sequence shown here is derived from an EMBL/GenBank/DDBJ whole genome shotgun (WGS) entry which is preliminary data.</text>
</comment>
<dbReference type="Proteomes" id="UP000738325">
    <property type="component" value="Unassembled WGS sequence"/>
</dbReference>
<evidence type="ECO:0000259" key="9">
    <source>
        <dbReference type="SMART" id="SM00737"/>
    </source>
</evidence>
<evidence type="ECO:0000256" key="8">
    <source>
        <dbReference type="SAM" id="SignalP"/>
    </source>
</evidence>
<evidence type="ECO:0000313" key="10">
    <source>
        <dbReference type="EMBL" id="KAG0326753.1"/>
    </source>
</evidence>
<keyword evidence="11" id="KW-1185">Reference proteome</keyword>
<evidence type="ECO:0000256" key="5">
    <source>
        <dbReference type="ARBA" id="ARBA00022448"/>
    </source>
</evidence>
<dbReference type="PANTHER" id="PTHR11306:SF0">
    <property type="entry name" value="PHOSPHATIDYLGLYCEROL_PHOSPHATIDYLINOSITOL TRANSFER PROTEIN"/>
    <property type="match status" value="1"/>
</dbReference>
<dbReference type="AlphaFoldDB" id="A0A9P6RR22"/>
<evidence type="ECO:0000256" key="7">
    <source>
        <dbReference type="ARBA" id="ARBA00023055"/>
    </source>
</evidence>
<proteinExistence type="inferred from homology"/>
<evidence type="ECO:0000256" key="2">
    <source>
        <dbReference type="ARBA" id="ARBA00006370"/>
    </source>
</evidence>
<dbReference type="SUPFAM" id="SSF81296">
    <property type="entry name" value="E set domains"/>
    <property type="match status" value="1"/>
</dbReference>
<keyword evidence="6 8" id="KW-0732">Signal</keyword>